<organism evidence="1">
    <name type="scientific">Escherichia coli</name>
    <dbReference type="NCBI Taxonomy" id="562"/>
    <lineage>
        <taxon>Bacteria</taxon>
        <taxon>Pseudomonadati</taxon>
        <taxon>Pseudomonadota</taxon>
        <taxon>Gammaproteobacteria</taxon>
        <taxon>Enterobacterales</taxon>
        <taxon>Enterobacteriaceae</taxon>
        <taxon>Escherichia</taxon>
    </lineage>
</organism>
<name>A0A403D5P2_ECOLX</name>
<comment type="caution">
    <text evidence="1">The sequence shown here is derived from an EMBL/GenBank/DDBJ whole genome shotgun (WGS) entry which is preliminary data.</text>
</comment>
<evidence type="ECO:0000313" key="1">
    <source>
        <dbReference type="EMBL" id="MJL95881.1"/>
    </source>
</evidence>
<proteinExistence type="predicted"/>
<accession>A0A403D5P2</accession>
<gene>
    <name evidence="1" type="ORF">DNX30_24675</name>
</gene>
<dbReference type="Proteomes" id="UP000885382">
    <property type="component" value="Unassembled WGS sequence"/>
</dbReference>
<protein>
    <submittedName>
        <fullName evidence="1">Uncharacterized protein</fullName>
    </submittedName>
</protein>
<dbReference type="AlphaFoldDB" id="A0A403D5P2"/>
<dbReference type="RefSeq" id="WP_080243310.1">
    <property type="nucleotide sequence ID" value="NZ_BFOV01000050.1"/>
</dbReference>
<dbReference type="EMBL" id="RTJF01000045">
    <property type="protein sequence ID" value="MJL95881.1"/>
    <property type="molecule type" value="Genomic_DNA"/>
</dbReference>
<reference evidence="1" key="1">
    <citation type="submission" date="2018-06" db="EMBL/GenBank/DDBJ databases">
        <authorList>
            <person name="Ashton P.M."/>
            <person name="Dallman T."/>
            <person name="Nair S."/>
            <person name="De Pinna E."/>
            <person name="Peters T."/>
            <person name="Grant K."/>
        </authorList>
    </citation>
    <scope>NUCLEOTIDE SEQUENCE [LARGE SCALE GENOMIC DNA]</scope>
    <source>
        <strain evidence="1">462023</strain>
    </source>
</reference>
<sequence length="137" mass="16379">MNKLRPNPNPRKEGTADMMNRLNFYDTSFTCLHFLMIDFDNDMQEMKRKKDFHPLQLLNKHDRASLDLEVRNIIRISLASKMLNIQSEELLSADLYFHKKDELDICEDARIIGYVFRDFVKQRIETAIKNIEEERNI</sequence>